<keyword evidence="2" id="KW-0238">DNA-binding</keyword>
<feature type="domain" description="HTH merR-type" evidence="4">
    <location>
        <begin position="3"/>
        <end position="72"/>
    </location>
</feature>
<dbReference type="PANTHER" id="PTHR30204:SF67">
    <property type="entry name" value="HTH-TYPE TRANSCRIPTIONAL REGULATOR MLRA-RELATED"/>
    <property type="match status" value="1"/>
</dbReference>
<dbReference type="Gene3D" id="3.40.50.280">
    <property type="entry name" value="Cobalamin-binding domain"/>
    <property type="match status" value="1"/>
</dbReference>
<proteinExistence type="predicted"/>
<accession>A0ABN8F2Y0</accession>
<protein>
    <submittedName>
        <fullName evidence="5">HTH-type transcriptional repressor CarH</fullName>
    </submittedName>
</protein>
<gene>
    <name evidence="5" type="primary">carH</name>
    <name evidence="5" type="ORF">LEM8419_00160</name>
</gene>
<dbReference type="Pfam" id="PF02607">
    <property type="entry name" value="B12-binding_2"/>
    <property type="match status" value="1"/>
</dbReference>
<reference evidence="5" key="1">
    <citation type="submission" date="2021-12" db="EMBL/GenBank/DDBJ databases">
        <authorList>
            <person name="Rodrigo-Torres L."/>
            <person name="Arahal R. D."/>
            <person name="Lucena T."/>
        </authorList>
    </citation>
    <scope>NUCLEOTIDE SEQUENCE</scope>
    <source>
        <strain evidence="5">CECT 8419</strain>
    </source>
</reference>
<dbReference type="InterPro" id="IPR009061">
    <property type="entry name" value="DNA-bd_dom_put_sf"/>
</dbReference>
<dbReference type="EMBL" id="CAKLPZ010000001">
    <property type="protein sequence ID" value="CAH0998845.1"/>
    <property type="molecule type" value="Genomic_DNA"/>
</dbReference>
<dbReference type="InterPro" id="IPR047057">
    <property type="entry name" value="MerR_fam"/>
</dbReference>
<organism evidence="5 6">
    <name type="scientific">Neolewinella maritima</name>
    <dbReference type="NCBI Taxonomy" id="1383882"/>
    <lineage>
        <taxon>Bacteria</taxon>
        <taxon>Pseudomonadati</taxon>
        <taxon>Bacteroidota</taxon>
        <taxon>Saprospiria</taxon>
        <taxon>Saprospirales</taxon>
        <taxon>Lewinellaceae</taxon>
        <taxon>Neolewinella</taxon>
    </lineage>
</organism>
<dbReference type="PROSITE" id="PS50937">
    <property type="entry name" value="HTH_MERR_2"/>
    <property type="match status" value="1"/>
</dbReference>
<keyword evidence="1" id="KW-0805">Transcription regulation</keyword>
<dbReference type="SMART" id="SM00422">
    <property type="entry name" value="HTH_MERR"/>
    <property type="match status" value="1"/>
</dbReference>
<dbReference type="PANTHER" id="PTHR30204">
    <property type="entry name" value="REDOX-CYCLING DRUG-SENSING TRANSCRIPTIONAL ACTIVATOR SOXR"/>
    <property type="match status" value="1"/>
</dbReference>
<evidence type="ECO:0000313" key="6">
    <source>
        <dbReference type="Proteomes" id="UP000837803"/>
    </source>
</evidence>
<comment type="caution">
    <text evidence="5">The sequence shown here is derived from an EMBL/GenBank/DDBJ whole genome shotgun (WGS) entry which is preliminary data.</text>
</comment>
<keyword evidence="3" id="KW-0804">Transcription</keyword>
<evidence type="ECO:0000259" key="4">
    <source>
        <dbReference type="PROSITE" id="PS50937"/>
    </source>
</evidence>
<dbReference type="SUPFAM" id="SSF46955">
    <property type="entry name" value="Putative DNA-binding domain"/>
    <property type="match status" value="1"/>
</dbReference>
<evidence type="ECO:0000256" key="3">
    <source>
        <dbReference type="ARBA" id="ARBA00023163"/>
    </source>
</evidence>
<dbReference type="InterPro" id="IPR003759">
    <property type="entry name" value="Cbl-bd_cap"/>
</dbReference>
<dbReference type="InterPro" id="IPR000551">
    <property type="entry name" value="MerR-type_HTH_dom"/>
</dbReference>
<dbReference type="InterPro" id="IPR036594">
    <property type="entry name" value="Meth_synthase_dom"/>
</dbReference>
<dbReference type="Pfam" id="PF13411">
    <property type="entry name" value="MerR_1"/>
    <property type="match status" value="1"/>
</dbReference>
<dbReference type="RefSeq" id="WP_238749066.1">
    <property type="nucleotide sequence ID" value="NZ_CAKLPZ010000001.1"/>
</dbReference>
<name>A0ABN8F2Y0_9BACT</name>
<evidence type="ECO:0000256" key="1">
    <source>
        <dbReference type="ARBA" id="ARBA00023015"/>
    </source>
</evidence>
<keyword evidence="6" id="KW-1185">Reference proteome</keyword>
<dbReference type="CDD" id="cd01104">
    <property type="entry name" value="HTH_MlrA-CarA"/>
    <property type="match status" value="1"/>
</dbReference>
<dbReference type="Gene3D" id="1.10.1240.10">
    <property type="entry name" value="Methionine synthase domain"/>
    <property type="match status" value="1"/>
</dbReference>
<dbReference type="Proteomes" id="UP000837803">
    <property type="component" value="Unassembled WGS sequence"/>
</dbReference>
<sequence length="306" mass="34494">MAVYSIKDVEKLTGIRAHTLRAWEQRYDLVTPRRSSTNVRYYLDEDLQELTTVAVLNKHGYKISKIAAMSCAERAGHLARVSSLNVGPEMQLDALTLSIVEMDEEKFSLIIDNNIEQQGFERTMMEVVYPFLDKLGVLYFTRSVSPAQEAFASHLIRQKVVAATNQLPVAPDAELPVFALFLPQGERQELSLLFMQFLLRQRGFTALYLGAHIGPEDLADVCRVREVDYLFTILSTGYVERPVEQLVEDILAHCTDARLLLAGYQANLHDLSGLPRTETVAGLQEFLAYLDRLLNMPADRSTVAAR</sequence>
<evidence type="ECO:0000256" key="2">
    <source>
        <dbReference type="ARBA" id="ARBA00023125"/>
    </source>
</evidence>
<evidence type="ECO:0000313" key="5">
    <source>
        <dbReference type="EMBL" id="CAH0998845.1"/>
    </source>
</evidence>
<dbReference type="Gene3D" id="1.10.1660.10">
    <property type="match status" value="1"/>
</dbReference>